<proteinExistence type="predicted"/>
<keyword evidence="7" id="KW-1185">Reference proteome</keyword>
<dbReference type="KEGG" id="ole:K0B96_03045"/>
<dbReference type="PANTHER" id="PTHR10434">
    <property type="entry name" value="1-ACYL-SN-GLYCEROL-3-PHOSPHATE ACYLTRANSFERASE"/>
    <property type="match status" value="1"/>
</dbReference>
<gene>
    <name evidence="6" type="ORF">K0B96_03045</name>
</gene>
<comment type="pathway">
    <text evidence="1">Lipid metabolism.</text>
</comment>
<dbReference type="SUPFAM" id="SSF69593">
    <property type="entry name" value="Glycerol-3-phosphate (1)-acyltransferase"/>
    <property type="match status" value="1"/>
</dbReference>
<keyword evidence="2" id="KW-0808">Transferase</keyword>
<keyword evidence="4" id="KW-1133">Transmembrane helix</keyword>
<feature type="domain" description="Phospholipid/glycerol acyltransferase" evidence="5">
    <location>
        <begin position="84"/>
        <end position="193"/>
    </location>
</feature>
<dbReference type="Pfam" id="PF01553">
    <property type="entry name" value="Acyltransferase"/>
    <property type="match status" value="1"/>
</dbReference>
<evidence type="ECO:0000259" key="5">
    <source>
        <dbReference type="SMART" id="SM00563"/>
    </source>
</evidence>
<keyword evidence="3 6" id="KW-0012">Acyltransferase</keyword>
<dbReference type="PANTHER" id="PTHR10434:SF66">
    <property type="entry name" value="PHOSPHOLIPID_GLYCEROL ACYLTRANSFERASE DOMAIN-CONTAINING PROTEIN"/>
    <property type="match status" value="1"/>
</dbReference>
<dbReference type="CDD" id="cd07989">
    <property type="entry name" value="LPLAT_AGPAT-like"/>
    <property type="match status" value="1"/>
</dbReference>
<organism evidence="6 7">
    <name type="scientific">Horticoccus luteus</name>
    <dbReference type="NCBI Taxonomy" id="2862869"/>
    <lineage>
        <taxon>Bacteria</taxon>
        <taxon>Pseudomonadati</taxon>
        <taxon>Verrucomicrobiota</taxon>
        <taxon>Opitutia</taxon>
        <taxon>Opitutales</taxon>
        <taxon>Opitutaceae</taxon>
        <taxon>Horticoccus</taxon>
    </lineage>
</organism>
<evidence type="ECO:0000256" key="3">
    <source>
        <dbReference type="ARBA" id="ARBA00023315"/>
    </source>
</evidence>
<feature type="transmembrane region" description="Helical" evidence="4">
    <location>
        <begin position="14"/>
        <end position="37"/>
    </location>
</feature>
<dbReference type="Proteomes" id="UP000825051">
    <property type="component" value="Chromosome"/>
</dbReference>
<evidence type="ECO:0000256" key="2">
    <source>
        <dbReference type="ARBA" id="ARBA00022679"/>
    </source>
</evidence>
<protein>
    <submittedName>
        <fullName evidence="6">1-acyl-sn-glycerol-3-phosphate acyltransferase</fullName>
    </submittedName>
</protein>
<reference evidence="6" key="1">
    <citation type="submission" date="2021-08" db="EMBL/GenBank/DDBJ databases">
        <title>Genome of a novel bacterium of the phylum Verrucomicrobia, Oleiharenicola sp. KSB-15.</title>
        <authorList>
            <person name="Chung J.-H."/>
            <person name="Ahn J.-H."/>
            <person name="Yoon Y."/>
            <person name="Kim D.-Y."/>
            <person name="An S.-H."/>
            <person name="Park I."/>
            <person name="Yeon J."/>
        </authorList>
    </citation>
    <scope>NUCLEOTIDE SEQUENCE</scope>
    <source>
        <strain evidence="6">KSB-15</strain>
    </source>
</reference>
<dbReference type="GO" id="GO:0006654">
    <property type="term" value="P:phosphatidic acid biosynthetic process"/>
    <property type="evidence" value="ECO:0007669"/>
    <property type="project" value="TreeGrafter"/>
</dbReference>
<accession>A0A8F9TWV4</accession>
<dbReference type="GO" id="GO:0003841">
    <property type="term" value="F:1-acylglycerol-3-phosphate O-acyltransferase activity"/>
    <property type="evidence" value="ECO:0007669"/>
    <property type="project" value="TreeGrafter"/>
</dbReference>
<dbReference type="RefSeq" id="WP_220163707.1">
    <property type="nucleotide sequence ID" value="NZ_CP080507.1"/>
</dbReference>
<evidence type="ECO:0000256" key="4">
    <source>
        <dbReference type="SAM" id="Phobius"/>
    </source>
</evidence>
<evidence type="ECO:0000313" key="7">
    <source>
        <dbReference type="Proteomes" id="UP000825051"/>
    </source>
</evidence>
<dbReference type="InterPro" id="IPR002123">
    <property type="entry name" value="Plipid/glycerol_acylTrfase"/>
</dbReference>
<evidence type="ECO:0000313" key="6">
    <source>
        <dbReference type="EMBL" id="QYM79610.1"/>
    </source>
</evidence>
<dbReference type="SMART" id="SM00563">
    <property type="entry name" value="PlsC"/>
    <property type="match status" value="1"/>
</dbReference>
<keyword evidence="4" id="KW-0472">Membrane</keyword>
<name>A0A8F9TWV4_9BACT</name>
<sequence>MKRLHGLYTTAAGLFSWFVFGLVGIALNLVCSLLLLLPGRERLGPPVRLLINRLFRSWAAWLHFTRLVYLEWENFSPATLAGPAVYIANHPGLLDATFLLGRLPDTICIFKHALIRNPALGPAAIMAGYGAGDKGADLIREVAARVATGRSLLVFPEGTRTSAHEKIGLLKPGFALIAARAGVPVRLIAIDAPRTFLPRGQPWWRVPPMPARITLTLIGELHPTPHERAADLAARAQALLAAALPPPRC</sequence>
<dbReference type="AlphaFoldDB" id="A0A8F9TWV4"/>
<keyword evidence="4" id="KW-0812">Transmembrane</keyword>
<evidence type="ECO:0000256" key="1">
    <source>
        <dbReference type="ARBA" id="ARBA00005189"/>
    </source>
</evidence>
<dbReference type="EMBL" id="CP080507">
    <property type="protein sequence ID" value="QYM79610.1"/>
    <property type="molecule type" value="Genomic_DNA"/>
</dbReference>